<proteinExistence type="predicted"/>
<reference evidence="1" key="1">
    <citation type="journal article" date="2015" name="Nature">
        <title>Complex archaea that bridge the gap between prokaryotes and eukaryotes.</title>
        <authorList>
            <person name="Spang A."/>
            <person name="Saw J.H."/>
            <person name="Jorgensen S.L."/>
            <person name="Zaremba-Niedzwiedzka K."/>
            <person name="Martijn J."/>
            <person name="Lind A.E."/>
            <person name="van Eijk R."/>
            <person name="Schleper C."/>
            <person name="Guy L."/>
            <person name="Ettema T.J."/>
        </authorList>
    </citation>
    <scope>NUCLEOTIDE SEQUENCE</scope>
</reference>
<dbReference type="EMBL" id="LAZR01009973">
    <property type="protein sequence ID" value="KKM69529.1"/>
    <property type="molecule type" value="Genomic_DNA"/>
</dbReference>
<gene>
    <name evidence="1" type="ORF">LCGC14_1449880</name>
</gene>
<dbReference type="AlphaFoldDB" id="A0A0F9JI38"/>
<protein>
    <submittedName>
        <fullName evidence="1">Uncharacterized protein</fullName>
    </submittedName>
</protein>
<sequence length="100" mass="10660">MDATVKSLKALAQEPGALRIITNECAPKACNASGHDESLFKLTDPRHFIVHDVVRLEGPNSRGQFKAHSAEGDWCQGQPEAVLARLLEAGGANLAADLGR</sequence>
<comment type="caution">
    <text evidence="1">The sequence shown here is derived from an EMBL/GenBank/DDBJ whole genome shotgun (WGS) entry which is preliminary data.</text>
</comment>
<name>A0A0F9JI38_9ZZZZ</name>
<evidence type="ECO:0000313" key="1">
    <source>
        <dbReference type="EMBL" id="KKM69529.1"/>
    </source>
</evidence>
<organism evidence="1">
    <name type="scientific">marine sediment metagenome</name>
    <dbReference type="NCBI Taxonomy" id="412755"/>
    <lineage>
        <taxon>unclassified sequences</taxon>
        <taxon>metagenomes</taxon>
        <taxon>ecological metagenomes</taxon>
    </lineage>
</organism>
<accession>A0A0F9JI38</accession>